<dbReference type="AlphaFoldDB" id="A0A1H8ABZ1"/>
<evidence type="ECO:0000313" key="1">
    <source>
        <dbReference type="EMBL" id="SEM68240.1"/>
    </source>
</evidence>
<dbReference type="Proteomes" id="UP000199695">
    <property type="component" value="Unassembled WGS sequence"/>
</dbReference>
<proteinExistence type="predicted"/>
<evidence type="ECO:0000313" key="2">
    <source>
        <dbReference type="Proteomes" id="UP000199695"/>
    </source>
</evidence>
<accession>A0A1H8ABZ1</accession>
<sequence>MRLSTEVLALTEKQINQAFEERNIPMLEKETIFILNNLAFNLAERYSDILHLIKPMRVRIRKEPEFILKEDFLSSLKKMLFLTERIFQEPVDFSELKLSVDSWFYEITSDGTLVFHYKPDHLLSITDAAEQLGVSRAMMYKYMDRGLETVGEKGSQKIPKHMLEAWKNPALAFQMQWIYQVKKSRTQSVEEKLESINKQIAEYEKEYRGTFYQLFGGLDDHEIDGMSEAVDIADWKELEKEKQRLLSQLNG</sequence>
<keyword evidence="2" id="KW-1185">Reference proteome</keyword>
<dbReference type="RefSeq" id="WP_170839647.1">
    <property type="nucleotide sequence ID" value="NZ_FOCQ01000001.1"/>
</dbReference>
<organism evidence="1 2">
    <name type="scientific">Lihuaxuella thermophila</name>
    <dbReference type="NCBI Taxonomy" id="1173111"/>
    <lineage>
        <taxon>Bacteria</taxon>
        <taxon>Bacillati</taxon>
        <taxon>Bacillota</taxon>
        <taxon>Bacilli</taxon>
        <taxon>Bacillales</taxon>
        <taxon>Thermoactinomycetaceae</taxon>
        <taxon>Lihuaxuella</taxon>
    </lineage>
</organism>
<dbReference type="EMBL" id="FOCQ01000001">
    <property type="protein sequence ID" value="SEM68240.1"/>
    <property type="molecule type" value="Genomic_DNA"/>
</dbReference>
<evidence type="ECO:0008006" key="3">
    <source>
        <dbReference type="Google" id="ProtNLM"/>
    </source>
</evidence>
<gene>
    <name evidence="1" type="ORF">SAMN05444955_10164</name>
</gene>
<dbReference type="STRING" id="1173111.SAMN05444955_10164"/>
<protein>
    <recommendedName>
        <fullName evidence="3">Helix-turn-helix domain-containing protein</fullName>
    </recommendedName>
</protein>
<reference evidence="1 2" key="1">
    <citation type="submission" date="2016-10" db="EMBL/GenBank/DDBJ databases">
        <authorList>
            <person name="de Groot N.N."/>
        </authorList>
    </citation>
    <scope>NUCLEOTIDE SEQUENCE [LARGE SCALE GENOMIC DNA]</scope>
    <source>
        <strain evidence="1 2">DSM 46701</strain>
    </source>
</reference>
<name>A0A1H8ABZ1_9BACL</name>